<dbReference type="SUPFAM" id="SSF56300">
    <property type="entry name" value="Metallo-dependent phosphatases"/>
    <property type="match status" value="1"/>
</dbReference>
<feature type="region of interest" description="Disordered" evidence="5">
    <location>
        <begin position="83"/>
        <end position="107"/>
    </location>
</feature>
<accession>A0ABP3D3U7</accession>
<comment type="similarity">
    <text evidence="4">Belongs to the cyclic nucleotide phosphodiesterase class-III family.</text>
</comment>
<evidence type="ECO:0000259" key="6">
    <source>
        <dbReference type="Pfam" id="PF00149"/>
    </source>
</evidence>
<sequence>MTVIAHLSDTHFDGGPRAAGRARRVMDHLNGLPGPLDAVLVSGDIADHGLTSEYEQAREHLASKFPVLVLPGNHDDRGNFRRTLLGTPASGDPVREGSVREGSVREGPVNQVEKIGDVVFALCDSSIPGRSDGLLDDDTLAWLDDVLAQGARTFVCFHHPPVTVHEPSIDAIRQFGEDRLAEVLTRHDNVVGVLCGHAHTGAASTFAGKPLRVAPGVVNTLLLPWESDRVIDLDLPPAIAFHVLSDDGRLTTHYRVVA</sequence>
<comment type="caution">
    <text evidence="7">The sequence shown here is derived from an EMBL/GenBank/DDBJ whole genome shotgun (WGS) entry which is preliminary data.</text>
</comment>
<proteinExistence type="inferred from homology"/>
<organism evidence="7 8">
    <name type="scientific">Saccharothrix mutabilis subsp. mutabilis</name>
    <dbReference type="NCBI Taxonomy" id="66855"/>
    <lineage>
        <taxon>Bacteria</taxon>
        <taxon>Bacillati</taxon>
        <taxon>Actinomycetota</taxon>
        <taxon>Actinomycetes</taxon>
        <taxon>Pseudonocardiales</taxon>
        <taxon>Pseudonocardiaceae</taxon>
        <taxon>Saccharothrix</taxon>
    </lineage>
</organism>
<dbReference type="PANTHER" id="PTHR42988">
    <property type="entry name" value="PHOSPHOHYDROLASE"/>
    <property type="match status" value="1"/>
</dbReference>
<dbReference type="Pfam" id="PF00149">
    <property type="entry name" value="Metallophos"/>
    <property type="match status" value="1"/>
</dbReference>
<dbReference type="PANTHER" id="PTHR42988:SF2">
    <property type="entry name" value="CYCLIC NUCLEOTIDE PHOSPHODIESTERASE CBUA0032-RELATED"/>
    <property type="match status" value="1"/>
</dbReference>
<reference evidence="8" key="1">
    <citation type="journal article" date="2019" name="Int. J. Syst. Evol. Microbiol.">
        <title>The Global Catalogue of Microorganisms (GCM) 10K type strain sequencing project: providing services to taxonomists for standard genome sequencing and annotation.</title>
        <authorList>
            <consortium name="The Broad Institute Genomics Platform"/>
            <consortium name="The Broad Institute Genome Sequencing Center for Infectious Disease"/>
            <person name="Wu L."/>
            <person name="Ma J."/>
        </authorList>
    </citation>
    <scope>NUCLEOTIDE SEQUENCE [LARGE SCALE GENOMIC DNA]</scope>
    <source>
        <strain evidence="8">JCM 3380</strain>
    </source>
</reference>
<evidence type="ECO:0000256" key="4">
    <source>
        <dbReference type="ARBA" id="ARBA00025742"/>
    </source>
</evidence>
<keyword evidence="2" id="KW-0378">Hydrolase</keyword>
<evidence type="ECO:0000256" key="5">
    <source>
        <dbReference type="SAM" id="MobiDB-lite"/>
    </source>
</evidence>
<evidence type="ECO:0000256" key="1">
    <source>
        <dbReference type="ARBA" id="ARBA00022723"/>
    </source>
</evidence>
<protein>
    <submittedName>
        <fullName evidence="7">Metallophosphoesterase</fullName>
    </submittedName>
</protein>
<feature type="compositionally biased region" description="Basic and acidic residues" evidence="5">
    <location>
        <begin position="93"/>
        <end position="104"/>
    </location>
</feature>
<dbReference type="EMBL" id="BAAABU010000003">
    <property type="protein sequence ID" value="GAA0222153.1"/>
    <property type="molecule type" value="Genomic_DNA"/>
</dbReference>
<evidence type="ECO:0000256" key="3">
    <source>
        <dbReference type="ARBA" id="ARBA00023004"/>
    </source>
</evidence>
<name>A0ABP3D3U7_9PSEU</name>
<dbReference type="Proteomes" id="UP001500416">
    <property type="component" value="Unassembled WGS sequence"/>
</dbReference>
<keyword evidence="8" id="KW-1185">Reference proteome</keyword>
<dbReference type="RefSeq" id="WP_343933449.1">
    <property type="nucleotide sequence ID" value="NZ_BAAABU010000003.1"/>
</dbReference>
<evidence type="ECO:0000313" key="8">
    <source>
        <dbReference type="Proteomes" id="UP001500416"/>
    </source>
</evidence>
<dbReference type="Gene3D" id="3.60.21.10">
    <property type="match status" value="1"/>
</dbReference>
<dbReference type="InterPro" id="IPR004843">
    <property type="entry name" value="Calcineurin-like_PHP"/>
</dbReference>
<evidence type="ECO:0000256" key="2">
    <source>
        <dbReference type="ARBA" id="ARBA00022801"/>
    </source>
</evidence>
<dbReference type="InterPro" id="IPR050884">
    <property type="entry name" value="CNP_phosphodiesterase-III"/>
</dbReference>
<keyword evidence="1" id="KW-0479">Metal-binding</keyword>
<keyword evidence="3" id="KW-0408">Iron</keyword>
<evidence type="ECO:0000313" key="7">
    <source>
        <dbReference type="EMBL" id="GAA0222153.1"/>
    </source>
</evidence>
<gene>
    <name evidence="7" type="ORF">GCM10010492_20410</name>
</gene>
<dbReference type="InterPro" id="IPR029052">
    <property type="entry name" value="Metallo-depent_PP-like"/>
</dbReference>
<feature type="domain" description="Calcineurin-like phosphoesterase" evidence="6">
    <location>
        <begin position="4"/>
        <end position="200"/>
    </location>
</feature>